<feature type="region of interest" description="Disordered" evidence="1">
    <location>
        <begin position="28"/>
        <end position="77"/>
    </location>
</feature>
<proteinExistence type="predicted"/>
<dbReference type="Proteomes" id="UP001172101">
    <property type="component" value="Unassembled WGS sequence"/>
</dbReference>
<protein>
    <recommendedName>
        <fullName evidence="5">Secreted protein</fullName>
    </recommendedName>
</protein>
<feature type="chain" id="PRO_5041364710" description="Secreted protein" evidence="2">
    <location>
        <begin position="20"/>
        <end position="132"/>
    </location>
</feature>
<dbReference type="AlphaFoldDB" id="A0AA40B3R4"/>
<name>A0AA40B3R4_9PEZI</name>
<evidence type="ECO:0000313" key="3">
    <source>
        <dbReference type="EMBL" id="KAK0727138.1"/>
    </source>
</evidence>
<keyword evidence="2" id="KW-0732">Signal</keyword>
<keyword evidence="4" id="KW-1185">Reference proteome</keyword>
<feature type="compositionally biased region" description="Polar residues" evidence="1">
    <location>
        <begin position="28"/>
        <end position="37"/>
    </location>
</feature>
<evidence type="ECO:0000256" key="2">
    <source>
        <dbReference type="SAM" id="SignalP"/>
    </source>
</evidence>
<evidence type="ECO:0000256" key="1">
    <source>
        <dbReference type="SAM" id="MobiDB-lite"/>
    </source>
</evidence>
<dbReference type="GeneID" id="85324459"/>
<evidence type="ECO:0008006" key="5">
    <source>
        <dbReference type="Google" id="ProtNLM"/>
    </source>
</evidence>
<organism evidence="3 4">
    <name type="scientific">Lasiosphaeria miniovina</name>
    <dbReference type="NCBI Taxonomy" id="1954250"/>
    <lineage>
        <taxon>Eukaryota</taxon>
        <taxon>Fungi</taxon>
        <taxon>Dikarya</taxon>
        <taxon>Ascomycota</taxon>
        <taxon>Pezizomycotina</taxon>
        <taxon>Sordariomycetes</taxon>
        <taxon>Sordariomycetidae</taxon>
        <taxon>Sordariales</taxon>
        <taxon>Lasiosphaeriaceae</taxon>
        <taxon>Lasiosphaeria</taxon>
    </lineage>
</organism>
<comment type="caution">
    <text evidence="3">The sequence shown here is derived from an EMBL/GenBank/DDBJ whole genome shotgun (WGS) entry which is preliminary data.</text>
</comment>
<reference evidence="3" key="1">
    <citation type="submission" date="2023-06" db="EMBL/GenBank/DDBJ databases">
        <title>Genome-scale phylogeny and comparative genomics of the fungal order Sordariales.</title>
        <authorList>
            <consortium name="Lawrence Berkeley National Laboratory"/>
            <person name="Hensen N."/>
            <person name="Bonometti L."/>
            <person name="Westerberg I."/>
            <person name="Brannstrom I.O."/>
            <person name="Guillou S."/>
            <person name="Cros-Aarteil S."/>
            <person name="Calhoun S."/>
            <person name="Haridas S."/>
            <person name="Kuo A."/>
            <person name="Mondo S."/>
            <person name="Pangilinan J."/>
            <person name="Riley R."/>
            <person name="LaButti K."/>
            <person name="Andreopoulos B."/>
            <person name="Lipzen A."/>
            <person name="Chen C."/>
            <person name="Yanf M."/>
            <person name="Daum C."/>
            <person name="Ng V."/>
            <person name="Clum A."/>
            <person name="Steindorff A."/>
            <person name="Ohm R."/>
            <person name="Martin F."/>
            <person name="Silar P."/>
            <person name="Natvig D."/>
            <person name="Lalanne C."/>
            <person name="Gautier V."/>
            <person name="Ament-velasquez S.L."/>
            <person name="Kruys A."/>
            <person name="Hutchinson M.I."/>
            <person name="Powell A.J."/>
            <person name="Barry K."/>
            <person name="Miller A.N."/>
            <person name="Grigoriev I.V."/>
            <person name="Debuchy R."/>
            <person name="Gladieux P."/>
            <person name="Thoren M.H."/>
            <person name="Johannesson H."/>
        </authorList>
    </citation>
    <scope>NUCLEOTIDE SEQUENCE</scope>
    <source>
        <strain evidence="3">SMH2392-1A</strain>
    </source>
</reference>
<sequence length="132" mass="13929">MSSCGCVVVVAVAVALVNACRSAKQTAQATTWGTHHTTPVRPPAVQTNSEMATASEEERKRPNQTPPPHKSWPCAQAHGELFRGKNTPCRTPDGVKPRYATELGAGVLGSSRIRETALAPLRALGLAPRPPG</sequence>
<accession>A0AA40B3R4</accession>
<evidence type="ECO:0000313" key="4">
    <source>
        <dbReference type="Proteomes" id="UP001172101"/>
    </source>
</evidence>
<dbReference type="EMBL" id="JAUIRO010000002">
    <property type="protein sequence ID" value="KAK0727138.1"/>
    <property type="molecule type" value="Genomic_DNA"/>
</dbReference>
<gene>
    <name evidence="3" type="ORF">B0T26DRAFT_693222</name>
</gene>
<dbReference type="RefSeq" id="XP_060299994.1">
    <property type="nucleotide sequence ID" value="XM_060441189.1"/>
</dbReference>
<feature type="signal peptide" evidence="2">
    <location>
        <begin position="1"/>
        <end position="19"/>
    </location>
</feature>